<dbReference type="AlphaFoldDB" id="A0A183D9R8"/>
<dbReference type="InterPro" id="IPR036116">
    <property type="entry name" value="FN3_sf"/>
</dbReference>
<evidence type="ECO:0000313" key="2">
    <source>
        <dbReference type="Proteomes" id="UP000271098"/>
    </source>
</evidence>
<organism evidence="3">
    <name type="scientific">Gongylonema pulchrum</name>
    <dbReference type="NCBI Taxonomy" id="637853"/>
    <lineage>
        <taxon>Eukaryota</taxon>
        <taxon>Metazoa</taxon>
        <taxon>Ecdysozoa</taxon>
        <taxon>Nematoda</taxon>
        <taxon>Chromadorea</taxon>
        <taxon>Rhabditida</taxon>
        <taxon>Spirurina</taxon>
        <taxon>Spiruromorpha</taxon>
        <taxon>Spiruroidea</taxon>
        <taxon>Gongylonematidae</taxon>
        <taxon>Gongylonema</taxon>
    </lineage>
</organism>
<name>A0A183D9R8_9BILA</name>
<reference evidence="3" key="1">
    <citation type="submission" date="2016-06" db="UniProtKB">
        <authorList>
            <consortium name="WormBaseParasite"/>
        </authorList>
    </citation>
    <scope>IDENTIFICATION</scope>
</reference>
<accession>A0A183D9R8</accession>
<dbReference type="OrthoDB" id="10253954at2759"/>
<sequence length="66" mass="7060">MTVSWDPPAIDQRNGNITYYRAILTPLQAGGEKIVKNVLAAATMKGIGPYSPVLSIDPDPASKISF</sequence>
<dbReference type="SUPFAM" id="SSF49265">
    <property type="entry name" value="Fibronectin type III"/>
    <property type="match status" value="1"/>
</dbReference>
<keyword evidence="2" id="KW-1185">Reference proteome</keyword>
<reference evidence="1 2" key="2">
    <citation type="submission" date="2018-11" db="EMBL/GenBank/DDBJ databases">
        <authorList>
            <consortium name="Pathogen Informatics"/>
        </authorList>
    </citation>
    <scope>NUCLEOTIDE SEQUENCE [LARGE SCALE GENOMIC DNA]</scope>
</reference>
<dbReference type="WBParaSite" id="GPUH_0000546601-mRNA-1">
    <property type="protein sequence ID" value="GPUH_0000546601-mRNA-1"/>
    <property type="gene ID" value="GPUH_0000546601"/>
</dbReference>
<proteinExistence type="predicted"/>
<evidence type="ECO:0000313" key="1">
    <source>
        <dbReference type="EMBL" id="VDK50903.1"/>
    </source>
</evidence>
<protein>
    <submittedName>
        <fullName evidence="3">Fibronectin type-III domain-containing protein</fullName>
    </submittedName>
</protein>
<gene>
    <name evidence="1" type="ORF">GPUH_LOCUS5459</name>
</gene>
<dbReference type="EMBL" id="UYRT01011654">
    <property type="protein sequence ID" value="VDK50903.1"/>
    <property type="molecule type" value="Genomic_DNA"/>
</dbReference>
<dbReference type="Proteomes" id="UP000271098">
    <property type="component" value="Unassembled WGS sequence"/>
</dbReference>
<evidence type="ECO:0000313" key="3">
    <source>
        <dbReference type="WBParaSite" id="GPUH_0000546601-mRNA-1"/>
    </source>
</evidence>